<accession>A0A432Y1E3</accession>
<dbReference type="Pfam" id="PF20556">
    <property type="entry name" value="DUF6768"/>
    <property type="match status" value="1"/>
</dbReference>
<evidence type="ECO:0000256" key="1">
    <source>
        <dbReference type="SAM" id="Phobius"/>
    </source>
</evidence>
<dbReference type="EMBL" id="PIPW01000001">
    <property type="protein sequence ID" value="RUO54768.1"/>
    <property type="molecule type" value="Genomic_DNA"/>
</dbReference>
<feature type="transmembrane region" description="Helical" evidence="1">
    <location>
        <begin position="55"/>
        <end position="76"/>
    </location>
</feature>
<keyword evidence="1" id="KW-0472">Membrane</keyword>
<reference evidence="3" key="1">
    <citation type="journal article" date="2018" name="Front. Microbiol.">
        <title>Genome-Based Analysis Reveals the Taxonomy and Diversity of the Family Idiomarinaceae.</title>
        <authorList>
            <person name="Liu Y."/>
            <person name="Lai Q."/>
            <person name="Shao Z."/>
        </authorList>
    </citation>
    <scope>NUCLEOTIDE SEQUENCE [LARGE SCALE GENOMIC DNA]</scope>
    <source>
        <strain evidence="3">BH195</strain>
    </source>
</reference>
<evidence type="ECO:0000313" key="2">
    <source>
        <dbReference type="EMBL" id="RUO54768.1"/>
    </source>
</evidence>
<keyword evidence="1" id="KW-1133">Transmembrane helix</keyword>
<gene>
    <name evidence="2" type="ORF">CWI69_05020</name>
</gene>
<dbReference type="AlphaFoldDB" id="A0A432Y1E3"/>
<feature type="transmembrane region" description="Helical" evidence="1">
    <location>
        <begin position="22"/>
        <end position="43"/>
    </location>
</feature>
<proteinExistence type="predicted"/>
<evidence type="ECO:0008006" key="4">
    <source>
        <dbReference type="Google" id="ProtNLM"/>
    </source>
</evidence>
<dbReference type="InterPro" id="IPR046659">
    <property type="entry name" value="DUF6768"/>
</dbReference>
<comment type="caution">
    <text evidence="2">The sequence shown here is derived from an EMBL/GenBank/DDBJ whole genome shotgun (WGS) entry which is preliminary data.</text>
</comment>
<protein>
    <recommendedName>
        <fullName evidence="4">DUF4282 domain-containing protein</fullName>
    </recommendedName>
</protein>
<dbReference type="RefSeq" id="WP_126762448.1">
    <property type="nucleotide sequence ID" value="NZ_JBHLTZ010000004.1"/>
</dbReference>
<dbReference type="Proteomes" id="UP000287198">
    <property type="component" value="Unassembled WGS sequence"/>
</dbReference>
<organism evidence="2 3">
    <name type="scientific">Pseudidiomarina halophila</name>
    <dbReference type="NCBI Taxonomy" id="1449799"/>
    <lineage>
        <taxon>Bacteria</taxon>
        <taxon>Pseudomonadati</taxon>
        <taxon>Pseudomonadota</taxon>
        <taxon>Gammaproteobacteria</taxon>
        <taxon>Alteromonadales</taxon>
        <taxon>Idiomarinaceae</taxon>
        <taxon>Pseudidiomarina</taxon>
    </lineage>
</organism>
<keyword evidence="3" id="KW-1185">Reference proteome</keyword>
<dbReference type="OrthoDB" id="5770822at2"/>
<sequence length="102" mass="11740">MATDDTGLTGYLKAGFTSSFSWVMKVAYLLAIVLTVFIFWTGYEFFTASADEQVYWGILLLLVFNAQVATKIWIFLETGRNHTANEIRRMEVRLAQRMQENT</sequence>
<name>A0A432Y1E3_9GAMM</name>
<evidence type="ECO:0000313" key="3">
    <source>
        <dbReference type="Proteomes" id="UP000287198"/>
    </source>
</evidence>
<keyword evidence="1" id="KW-0812">Transmembrane</keyword>